<proteinExistence type="inferred from homology"/>
<dbReference type="InterPro" id="IPR006094">
    <property type="entry name" value="Oxid_FAD_bind_N"/>
</dbReference>
<keyword evidence="3" id="KW-0285">Flavoprotein</keyword>
<dbReference type="InterPro" id="IPR051264">
    <property type="entry name" value="FAD-oxidored/transferase_4"/>
</dbReference>
<keyword evidence="7" id="KW-1185">Reference proteome</keyword>
<evidence type="ECO:0000259" key="5">
    <source>
        <dbReference type="PROSITE" id="PS51387"/>
    </source>
</evidence>
<sequence>MMGDLKSVDGAFETRLRALLPDKVFRPLDPTYQQEPRGLFHGGGGLVLAPSSTDHVSLIIRECAAARVPVVPFGGGTGLVGGQVMPDATPVILSLERMTRIRAVHPSENVLVAEAGAILADVQAAAASEERLFPLSLASEGSCRIGGCLSTNAGGVNVLRYGSARDLCLGIEAVLPDGSIHHGLKRLRKDNTGFDLRALLCGAEGTLGVITAASLRLFPKPARNGTALLKVSDPAAALELLALAQARLGQGISAFELIKGTGLDFLQASGLGGRQPFITRPDWSVLIDLGLGPTQDPEEELAQLFTGAERAGLSDDGVIAQSDGQRAALWKLREEIPLANKTIGAISSHDISLPLSAIADFLDKADAAIACLGPFRVNAFGHLGDGNLHYNVFPPDGQAASDFTAWRKQVRDVVYGLVQQFDGSFSAEHGIGRLKPNELQRYGDPARLAAMRRIKDALDPSGIMNPGVIFPAN</sequence>
<gene>
    <name evidence="6" type="ORF">SAMN05444851_2420</name>
</gene>
<protein>
    <submittedName>
        <fullName evidence="6">FAD/FMN-containing dehydrogenase</fullName>
    </submittedName>
</protein>
<dbReference type="Pfam" id="PF01565">
    <property type="entry name" value="FAD_binding_4"/>
    <property type="match status" value="1"/>
</dbReference>
<dbReference type="PANTHER" id="PTHR43716">
    <property type="entry name" value="D-2-HYDROXYGLUTARATE DEHYDROGENASE, MITOCHONDRIAL"/>
    <property type="match status" value="1"/>
</dbReference>
<evidence type="ECO:0000313" key="7">
    <source>
        <dbReference type="Proteomes" id="UP000199650"/>
    </source>
</evidence>
<dbReference type="GO" id="GO:0003824">
    <property type="term" value="F:catalytic activity"/>
    <property type="evidence" value="ECO:0007669"/>
    <property type="project" value="InterPro"/>
</dbReference>
<evidence type="ECO:0000256" key="2">
    <source>
        <dbReference type="ARBA" id="ARBA00008000"/>
    </source>
</evidence>
<dbReference type="Gene3D" id="3.30.43.10">
    <property type="entry name" value="Uridine Diphospho-n-acetylenolpyruvylglucosamine Reductase, domain 2"/>
    <property type="match status" value="1"/>
</dbReference>
<evidence type="ECO:0000256" key="3">
    <source>
        <dbReference type="ARBA" id="ARBA00022630"/>
    </source>
</evidence>
<feature type="domain" description="FAD-binding PCMH-type" evidence="5">
    <location>
        <begin position="40"/>
        <end position="220"/>
    </location>
</feature>
<dbReference type="InterPro" id="IPR036318">
    <property type="entry name" value="FAD-bd_PCMH-like_sf"/>
</dbReference>
<dbReference type="InterPro" id="IPR016166">
    <property type="entry name" value="FAD-bd_PCMH"/>
</dbReference>
<dbReference type="Gene3D" id="1.10.45.10">
    <property type="entry name" value="Vanillyl-alcohol Oxidase, Chain A, domain 4"/>
    <property type="match status" value="1"/>
</dbReference>
<dbReference type="PANTHER" id="PTHR43716:SF2">
    <property type="entry name" value="BLL6224 PROTEIN"/>
    <property type="match status" value="1"/>
</dbReference>
<dbReference type="FunFam" id="1.10.45.10:FF:000001">
    <property type="entry name" value="D-lactate dehydrogenase mitochondrial"/>
    <property type="match status" value="1"/>
</dbReference>
<evidence type="ECO:0000256" key="1">
    <source>
        <dbReference type="ARBA" id="ARBA00001974"/>
    </source>
</evidence>
<dbReference type="SUPFAM" id="SSF55103">
    <property type="entry name" value="FAD-linked oxidases, C-terminal domain"/>
    <property type="match status" value="1"/>
</dbReference>
<dbReference type="InterPro" id="IPR016167">
    <property type="entry name" value="FAD-bd_PCMH_sub1"/>
</dbReference>
<dbReference type="EMBL" id="FOJB01000001">
    <property type="protein sequence ID" value="SEW24571.1"/>
    <property type="molecule type" value="Genomic_DNA"/>
</dbReference>
<reference evidence="6 7" key="1">
    <citation type="submission" date="2016-10" db="EMBL/GenBank/DDBJ databases">
        <authorList>
            <person name="de Groot N.N."/>
        </authorList>
    </citation>
    <scope>NUCLEOTIDE SEQUENCE [LARGE SCALE GENOMIC DNA]</scope>
    <source>
        <strain evidence="6 7">DSM 29439</strain>
    </source>
</reference>
<comment type="cofactor">
    <cofactor evidence="1">
        <name>FAD</name>
        <dbReference type="ChEBI" id="CHEBI:57692"/>
    </cofactor>
</comment>
<dbReference type="AlphaFoldDB" id="A0A1I0QC58"/>
<accession>A0A1I0QC58</accession>
<dbReference type="STRING" id="1173584.SAMN05444851_2420"/>
<dbReference type="InterPro" id="IPR016169">
    <property type="entry name" value="FAD-bd_PCMH_sub2"/>
</dbReference>
<dbReference type="InterPro" id="IPR016171">
    <property type="entry name" value="Vanillyl_alc_oxidase_C-sub2"/>
</dbReference>
<dbReference type="GO" id="GO:0071949">
    <property type="term" value="F:FAD binding"/>
    <property type="evidence" value="ECO:0007669"/>
    <property type="project" value="InterPro"/>
</dbReference>
<name>A0A1I0QC58_9RHOB</name>
<dbReference type="SUPFAM" id="SSF56176">
    <property type="entry name" value="FAD-binding/transporter-associated domain-like"/>
    <property type="match status" value="1"/>
</dbReference>
<dbReference type="InterPro" id="IPR016164">
    <property type="entry name" value="FAD-linked_Oxase-like_C"/>
</dbReference>
<dbReference type="InterPro" id="IPR004113">
    <property type="entry name" value="FAD-bd_oxidored_4_C"/>
</dbReference>
<dbReference type="Gene3D" id="3.30.70.2190">
    <property type="match status" value="1"/>
</dbReference>
<keyword evidence="4" id="KW-0274">FAD</keyword>
<dbReference type="Gene3D" id="3.30.70.2740">
    <property type="match status" value="1"/>
</dbReference>
<dbReference type="Proteomes" id="UP000199650">
    <property type="component" value="Unassembled WGS sequence"/>
</dbReference>
<comment type="similarity">
    <text evidence="2">Belongs to the FAD-binding oxidoreductase/transferase type 4 family.</text>
</comment>
<evidence type="ECO:0000313" key="6">
    <source>
        <dbReference type="EMBL" id="SEW24571.1"/>
    </source>
</evidence>
<dbReference type="Gene3D" id="3.30.465.10">
    <property type="match status" value="1"/>
</dbReference>
<dbReference type="Pfam" id="PF02913">
    <property type="entry name" value="FAD-oxidase_C"/>
    <property type="match status" value="1"/>
</dbReference>
<organism evidence="6 7">
    <name type="scientific">Aliiroseovarius sediminilitoris</name>
    <dbReference type="NCBI Taxonomy" id="1173584"/>
    <lineage>
        <taxon>Bacteria</taxon>
        <taxon>Pseudomonadati</taxon>
        <taxon>Pseudomonadota</taxon>
        <taxon>Alphaproteobacteria</taxon>
        <taxon>Rhodobacterales</taxon>
        <taxon>Paracoccaceae</taxon>
        <taxon>Aliiroseovarius</taxon>
    </lineage>
</organism>
<evidence type="ECO:0000256" key="4">
    <source>
        <dbReference type="ARBA" id="ARBA00022827"/>
    </source>
</evidence>
<dbReference type="GO" id="GO:0022904">
    <property type="term" value="P:respiratory electron transport chain"/>
    <property type="evidence" value="ECO:0007669"/>
    <property type="project" value="TreeGrafter"/>
</dbReference>
<dbReference type="PROSITE" id="PS51387">
    <property type="entry name" value="FAD_PCMH"/>
    <property type="match status" value="1"/>
</dbReference>